<organism evidence="12 13">
    <name type="scientific">Shewanella aestuarii</name>
    <dbReference type="NCBI Taxonomy" id="1028752"/>
    <lineage>
        <taxon>Bacteria</taxon>
        <taxon>Pseudomonadati</taxon>
        <taxon>Pseudomonadota</taxon>
        <taxon>Gammaproteobacteria</taxon>
        <taxon>Alteromonadales</taxon>
        <taxon>Shewanellaceae</taxon>
        <taxon>Shewanella</taxon>
    </lineage>
</organism>
<dbReference type="InterPro" id="IPR005944">
    <property type="entry name" value="Pro_iminopeptidase"/>
</dbReference>
<dbReference type="Gene3D" id="3.40.50.1820">
    <property type="entry name" value="alpha/beta hydrolase"/>
    <property type="match status" value="1"/>
</dbReference>
<evidence type="ECO:0000256" key="9">
    <source>
        <dbReference type="ARBA" id="ARBA00022801"/>
    </source>
</evidence>
<dbReference type="RefSeq" id="WP_167674864.1">
    <property type="nucleotide sequence ID" value="NZ_CP050313.1"/>
</dbReference>
<evidence type="ECO:0000313" key="13">
    <source>
        <dbReference type="Proteomes" id="UP000502608"/>
    </source>
</evidence>
<dbReference type="AlphaFoldDB" id="A0A6G9QGU3"/>
<evidence type="ECO:0000256" key="5">
    <source>
        <dbReference type="ARBA" id="ARBA00021843"/>
    </source>
</evidence>
<gene>
    <name evidence="12" type="ORF">HBH39_01275</name>
</gene>
<sequence length="315" mass="35388">MARLAFIGQSFIEVNPGVQLSVSQYGLIGAKPVVYLHGGPGAGCHAADVALFDNLDLQVFFIDQRHCGRSTKMANLASHTLIELIDDIDTVRRYFGVEQWAVTGGSYGATLGWLYSGLYPDRVSEQVLWGLFLATPKARDWLYSPHGAALFFADDYAEFIQPLYQYCSWFEQADVQSILSGYGQLLSSIDDSICAESVKAWNQWELTLASPNQSRIFVLSSELYDLAKIEHHHAEHDYFNAVRLFETVTPSITAKTTLIQGEFDWICPQHLLMPFLANVTHSNLIFDEVKSGYHGLNDAKMQARVMQKIQYMAQN</sequence>
<comment type="similarity">
    <text evidence="3">Belongs to the peptidase S33 family.</text>
</comment>
<dbReference type="EMBL" id="CP050313">
    <property type="protein sequence ID" value="QIR13285.1"/>
    <property type="molecule type" value="Genomic_DNA"/>
</dbReference>
<reference evidence="12 13" key="1">
    <citation type="submission" date="2020-03" db="EMBL/GenBank/DDBJ databases">
        <title>Complete genome sequence of Shewanella sp.</title>
        <authorList>
            <person name="Kim Y.-S."/>
            <person name="Kim S.-J."/>
            <person name="Jung H.-K."/>
            <person name="Kim K.-H."/>
        </authorList>
    </citation>
    <scope>NUCLEOTIDE SEQUENCE [LARGE SCALE GENOMIC DNA]</scope>
    <source>
        <strain evidence="12 13">PN3F2</strain>
    </source>
</reference>
<comment type="subcellular location">
    <subcellularLocation>
        <location evidence="2">Cytoplasm</location>
    </subcellularLocation>
</comment>
<dbReference type="Proteomes" id="UP000502608">
    <property type="component" value="Chromosome"/>
</dbReference>
<dbReference type="InterPro" id="IPR000073">
    <property type="entry name" value="AB_hydrolase_1"/>
</dbReference>
<name>A0A6G9QGU3_9GAMM</name>
<evidence type="ECO:0000256" key="7">
    <source>
        <dbReference type="ARBA" id="ARBA00022490"/>
    </source>
</evidence>
<feature type="domain" description="AB hydrolase-1" evidence="11">
    <location>
        <begin position="31"/>
        <end position="131"/>
    </location>
</feature>
<evidence type="ECO:0000256" key="1">
    <source>
        <dbReference type="ARBA" id="ARBA00001585"/>
    </source>
</evidence>
<dbReference type="PANTHER" id="PTHR43722:SF1">
    <property type="entry name" value="PROLINE IMINOPEPTIDASE"/>
    <property type="match status" value="1"/>
</dbReference>
<keyword evidence="9 12" id="KW-0378">Hydrolase</keyword>
<dbReference type="PRINTS" id="PR00793">
    <property type="entry name" value="PROAMNOPTASE"/>
</dbReference>
<keyword evidence="13" id="KW-1185">Reference proteome</keyword>
<dbReference type="InterPro" id="IPR029058">
    <property type="entry name" value="AB_hydrolase_fold"/>
</dbReference>
<evidence type="ECO:0000256" key="8">
    <source>
        <dbReference type="ARBA" id="ARBA00022670"/>
    </source>
</evidence>
<dbReference type="PANTHER" id="PTHR43722">
    <property type="entry name" value="PROLINE IMINOPEPTIDASE"/>
    <property type="match status" value="1"/>
</dbReference>
<accession>A0A6G9QGU3</accession>
<evidence type="ECO:0000256" key="4">
    <source>
        <dbReference type="ARBA" id="ARBA00012568"/>
    </source>
</evidence>
<evidence type="ECO:0000313" key="12">
    <source>
        <dbReference type="EMBL" id="QIR13285.1"/>
    </source>
</evidence>
<dbReference type="GO" id="GO:0005737">
    <property type="term" value="C:cytoplasm"/>
    <property type="evidence" value="ECO:0007669"/>
    <property type="project" value="UniProtKB-SubCell"/>
</dbReference>
<evidence type="ECO:0000256" key="2">
    <source>
        <dbReference type="ARBA" id="ARBA00004496"/>
    </source>
</evidence>
<proteinExistence type="inferred from homology"/>
<protein>
    <recommendedName>
        <fullName evidence="5">Proline iminopeptidase</fullName>
        <ecNumber evidence="4">3.4.11.5</ecNumber>
    </recommendedName>
    <alternativeName>
        <fullName evidence="10">Prolyl aminopeptidase</fullName>
    </alternativeName>
</protein>
<evidence type="ECO:0000256" key="3">
    <source>
        <dbReference type="ARBA" id="ARBA00010088"/>
    </source>
</evidence>
<dbReference type="InterPro" id="IPR002410">
    <property type="entry name" value="Peptidase_S33"/>
</dbReference>
<dbReference type="GO" id="GO:0006508">
    <property type="term" value="P:proteolysis"/>
    <property type="evidence" value="ECO:0007669"/>
    <property type="project" value="UniProtKB-KW"/>
</dbReference>
<evidence type="ECO:0000256" key="10">
    <source>
        <dbReference type="ARBA" id="ARBA00029605"/>
    </source>
</evidence>
<evidence type="ECO:0000256" key="6">
    <source>
        <dbReference type="ARBA" id="ARBA00022438"/>
    </source>
</evidence>
<dbReference type="KEGG" id="saes:HBH39_01275"/>
<dbReference type="GO" id="GO:0004177">
    <property type="term" value="F:aminopeptidase activity"/>
    <property type="evidence" value="ECO:0007669"/>
    <property type="project" value="UniProtKB-KW"/>
</dbReference>
<keyword evidence="8" id="KW-0645">Protease</keyword>
<comment type="catalytic activity">
    <reaction evidence="1">
        <text>Release of N-terminal proline from a peptide.</text>
        <dbReference type="EC" id="3.4.11.5"/>
    </reaction>
</comment>
<evidence type="ECO:0000259" key="11">
    <source>
        <dbReference type="Pfam" id="PF00561"/>
    </source>
</evidence>
<dbReference type="Pfam" id="PF00561">
    <property type="entry name" value="Abhydrolase_1"/>
    <property type="match status" value="1"/>
</dbReference>
<keyword evidence="7" id="KW-0963">Cytoplasm</keyword>
<dbReference type="SUPFAM" id="SSF53474">
    <property type="entry name" value="alpha/beta-Hydrolases"/>
    <property type="match status" value="1"/>
</dbReference>
<dbReference type="EC" id="3.4.11.5" evidence="4"/>
<keyword evidence="6" id="KW-0031">Aminopeptidase</keyword>